<dbReference type="SUPFAM" id="SSF51366">
    <property type="entry name" value="Ribulose-phoshate binding barrel"/>
    <property type="match status" value="1"/>
</dbReference>
<dbReference type="EMBL" id="BARS01055709">
    <property type="protein sequence ID" value="GAG48281.1"/>
    <property type="molecule type" value="Genomic_DNA"/>
</dbReference>
<feature type="non-terminal residue" evidence="10">
    <location>
        <position position="1"/>
    </location>
</feature>
<keyword evidence="5" id="KW-0210">Decarboxylase</keyword>
<dbReference type="PANTHER" id="PTHR22854">
    <property type="entry name" value="TRYPTOPHAN BIOSYNTHESIS PROTEIN"/>
    <property type="match status" value="1"/>
</dbReference>
<comment type="catalytic activity">
    <reaction evidence="1">
        <text>1-(2-carboxyphenylamino)-1-deoxy-D-ribulose 5-phosphate + H(+) = (1S,2R)-1-C-(indol-3-yl)glycerol 3-phosphate + CO2 + H2O</text>
        <dbReference type="Rhea" id="RHEA:23476"/>
        <dbReference type="ChEBI" id="CHEBI:15377"/>
        <dbReference type="ChEBI" id="CHEBI:15378"/>
        <dbReference type="ChEBI" id="CHEBI:16526"/>
        <dbReference type="ChEBI" id="CHEBI:58613"/>
        <dbReference type="ChEBI" id="CHEBI:58866"/>
        <dbReference type="EC" id="4.1.1.48"/>
    </reaction>
</comment>
<gene>
    <name evidence="10" type="ORF">S01H1_82205</name>
</gene>
<protein>
    <recommendedName>
        <fullName evidence="3">indole-3-glycerol-phosphate synthase</fullName>
        <ecNumber evidence="3">4.1.1.48</ecNumber>
    </recommendedName>
</protein>
<sequence length="130" mass="14153">ESRAHGAAALLLIVAILSSNQLAELLSLSHELGMKCLVEVHDEAEVERALTSGAQIIGINNRDLKTFAVDLQTTKRLRPLIPQDRTVVSESGIRDRGDVHRLRQWGVDAMLVGEALVAAADVAKKVRELL</sequence>
<dbReference type="CDD" id="cd00331">
    <property type="entry name" value="IGPS"/>
    <property type="match status" value="1"/>
</dbReference>
<organism evidence="10">
    <name type="scientific">marine sediment metagenome</name>
    <dbReference type="NCBI Taxonomy" id="412755"/>
    <lineage>
        <taxon>unclassified sequences</taxon>
        <taxon>metagenomes</taxon>
        <taxon>ecological metagenomes</taxon>
    </lineage>
</organism>
<dbReference type="InterPro" id="IPR045186">
    <property type="entry name" value="Indole-3-glycerol_P_synth"/>
</dbReference>
<evidence type="ECO:0000256" key="2">
    <source>
        <dbReference type="ARBA" id="ARBA00004696"/>
    </source>
</evidence>
<name>X0ZIY1_9ZZZZ</name>
<evidence type="ECO:0000256" key="8">
    <source>
        <dbReference type="ARBA" id="ARBA00023239"/>
    </source>
</evidence>
<proteinExistence type="predicted"/>
<evidence type="ECO:0000259" key="9">
    <source>
        <dbReference type="Pfam" id="PF00218"/>
    </source>
</evidence>
<dbReference type="InterPro" id="IPR013785">
    <property type="entry name" value="Aldolase_TIM"/>
</dbReference>
<comment type="caution">
    <text evidence="10">The sequence shown here is derived from an EMBL/GenBank/DDBJ whole genome shotgun (WGS) entry which is preliminary data.</text>
</comment>
<evidence type="ECO:0000256" key="7">
    <source>
        <dbReference type="ARBA" id="ARBA00023141"/>
    </source>
</evidence>
<evidence type="ECO:0000256" key="5">
    <source>
        <dbReference type="ARBA" id="ARBA00022793"/>
    </source>
</evidence>
<evidence type="ECO:0000313" key="10">
    <source>
        <dbReference type="EMBL" id="GAG48281.1"/>
    </source>
</evidence>
<evidence type="ECO:0000256" key="3">
    <source>
        <dbReference type="ARBA" id="ARBA00012362"/>
    </source>
</evidence>
<dbReference type="InterPro" id="IPR011060">
    <property type="entry name" value="RibuloseP-bd_barrel"/>
</dbReference>
<dbReference type="GO" id="GO:0004425">
    <property type="term" value="F:indole-3-glycerol-phosphate synthase activity"/>
    <property type="evidence" value="ECO:0007669"/>
    <property type="project" value="UniProtKB-EC"/>
</dbReference>
<keyword evidence="4" id="KW-0028">Amino-acid biosynthesis</keyword>
<evidence type="ECO:0000256" key="1">
    <source>
        <dbReference type="ARBA" id="ARBA00001633"/>
    </source>
</evidence>
<keyword evidence="7" id="KW-0057">Aromatic amino acid biosynthesis</keyword>
<dbReference type="GO" id="GO:0000162">
    <property type="term" value="P:L-tryptophan biosynthetic process"/>
    <property type="evidence" value="ECO:0007669"/>
    <property type="project" value="UniProtKB-UniPathway"/>
</dbReference>
<keyword evidence="8" id="KW-0456">Lyase</keyword>
<dbReference type="EC" id="4.1.1.48" evidence="3"/>
<dbReference type="InterPro" id="IPR013798">
    <property type="entry name" value="Indole-3-glycerol_P_synth_dom"/>
</dbReference>
<accession>X0ZIY1</accession>
<dbReference type="Gene3D" id="3.20.20.70">
    <property type="entry name" value="Aldolase class I"/>
    <property type="match status" value="1"/>
</dbReference>
<reference evidence="10" key="1">
    <citation type="journal article" date="2014" name="Front. Microbiol.">
        <title>High frequency of phylogenetically diverse reductive dehalogenase-homologous genes in deep subseafloor sedimentary metagenomes.</title>
        <authorList>
            <person name="Kawai M."/>
            <person name="Futagami T."/>
            <person name="Toyoda A."/>
            <person name="Takaki Y."/>
            <person name="Nishi S."/>
            <person name="Hori S."/>
            <person name="Arai W."/>
            <person name="Tsubouchi T."/>
            <person name="Morono Y."/>
            <person name="Uchiyama I."/>
            <person name="Ito T."/>
            <person name="Fujiyama A."/>
            <person name="Inagaki F."/>
            <person name="Takami H."/>
        </authorList>
    </citation>
    <scope>NUCLEOTIDE SEQUENCE</scope>
    <source>
        <strain evidence="10">Expedition CK06-06</strain>
    </source>
</reference>
<feature type="domain" description="Indole-3-glycerol phosphate synthase" evidence="9">
    <location>
        <begin position="1"/>
        <end position="129"/>
    </location>
</feature>
<dbReference type="Pfam" id="PF00218">
    <property type="entry name" value="IGPS"/>
    <property type="match status" value="1"/>
</dbReference>
<evidence type="ECO:0000256" key="6">
    <source>
        <dbReference type="ARBA" id="ARBA00022822"/>
    </source>
</evidence>
<comment type="pathway">
    <text evidence="2">Amino-acid biosynthesis; L-tryptophan biosynthesis; L-tryptophan from chorismate: step 4/5.</text>
</comment>
<dbReference type="PANTHER" id="PTHR22854:SF2">
    <property type="entry name" value="INDOLE-3-GLYCEROL-PHOSPHATE SYNTHASE"/>
    <property type="match status" value="1"/>
</dbReference>
<keyword evidence="6" id="KW-0822">Tryptophan biosynthesis</keyword>
<dbReference type="UniPathway" id="UPA00035">
    <property type="reaction ID" value="UER00043"/>
</dbReference>
<dbReference type="GO" id="GO:0004640">
    <property type="term" value="F:phosphoribosylanthranilate isomerase activity"/>
    <property type="evidence" value="ECO:0007669"/>
    <property type="project" value="TreeGrafter"/>
</dbReference>
<dbReference type="AlphaFoldDB" id="X0ZIY1"/>
<evidence type="ECO:0000256" key="4">
    <source>
        <dbReference type="ARBA" id="ARBA00022605"/>
    </source>
</evidence>